<name>A0A8J4BNE6_9CHLO</name>
<comment type="caution">
    <text evidence="3">The sequence shown here is derived from an EMBL/GenBank/DDBJ whole genome shotgun (WGS) entry which is preliminary data.</text>
</comment>
<feature type="compositionally biased region" description="Pro residues" evidence="1">
    <location>
        <begin position="521"/>
        <end position="556"/>
    </location>
</feature>
<evidence type="ECO:0000313" key="4">
    <source>
        <dbReference type="Proteomes" id="UP000747399"/>
    </source>
</evidence>
<keyword evidence="4" id="KW-1185">Reference proteome</keyword>
<protein>
    <recommendedName>
        <fullName evidence="5">SCP domain-containing protein</fullName>
    </recommendedName>
</protein>
<keyword evidence="2" id="KW-0732">Signal</keyword>
<feature type="signal peptide" evidence="2">
    <location>
        <begin position="1"/>
        <end position="25"/>
    </location>
</feature>
<gene>
    <name evidence="3" type="ORF">Vafri_19182</name>
</gene>
<feature type="compositionally biased region" description="Low complexity" evidence="1">
    <location>
        <begin position="600"/>
        <end position="612"/>
    </location>
</feature>
<dbReference type="InterPro" id="IPR035940">
    <property type="entry name" value="CAP_sf"/>
</dbReference>
<dbReference type="CDD" id="cd05379">
    <property type="entry name" value="CAP_bacterial"/>
    <property type="match status" value="1"/>
</dbReference>
<dbReference type="Gene3D" id="3.40.33.10">
    <property type="entry name" value="CAP"/>
    <property type="match status" value="2"/>
</dbReference>
<dbReference type="AlphaFoldDB" id="A0A8J4BNE6"/>
<feature type="region of interest" description="Disordered" evidence="1">
    <location>
        <begin position="520"/>
        <end position="624"/>
    </location>
</feature>
<dbReference type="Proteomes" id="UP000747399">
    <property type="component" value="Unassembled WGS sequence"/>
</dbReference>
<sequence length="624" mass="65764">MATAAARLPTMLSLLLLLFFMSVKSEDWASTAVSYNMPSVTSTEKPAQAADRGASVAADAAAAGQEEAAFRRRQLLESACSTTDNSVAAVLACTNAVRADPDIMANIVPSRCASAANLAELRNPPRLPLTSNKALNNVSVTHNNKMIAAKKLSYRLPGEKDMGQLAKEAGYNWYSLSMNIAFGPRSARELLTLLFCNPGNRDLLFRCTVMDIGVASGEGFFTQVYGCNNKFLCNGCGNPSFLTTNNTPPSSIPNPSPLSLPSSPVLASSPSPQPPPPPSPPRRSPPPSLRPPSPAPPRPSPPSPPKPSPPQRSPPLPRAPPPQRSPPLPKPSPARPSPSSPKPPQRLPPLSPKPPRAPSPPPPQKYTCSSSNASAAAIMECVNAVRLNPALMSDTPCYASVVANITSPPRRPLIVNSNLMATAASHNHLMVSYNSASTQFPGEPGLGDRLMNNSYAFSFAMEQYAYGVKNAYDLIKWWFCSTGSRGLIFSCQLLEVGAASSGGFVTQTYGCRGGTCNSCAPQPPPPQPSPSSPPPHLPPVSPPSPSPSPPPLPPIQLPLQSARPRSPPAPQSPLMPETPFSQRSSPLNPPDTQLPPSSPSTPGSSPSTQPISHPEHPTPSLPPQ</sequence>
<dbReference type="PANTHER" id="PTHR31157:SF1">
    <property type="entry name" value="SCP DOMAIN-CONTAINING PROTEIN"/>
    <property type="match status" value="1"/>
</dbReference>
<feature type="region of interest" description="Disordered" evidence="1">
    <location>
        <begin position="247"/>
        <end position="369"/>
    </location>
</feature>
<proteinExistence type="predicted"/>
<reference evidence="3" key="1">
    <citation type="journal article" date="2021" name="Proc. Natl. Acad. Sci. U.S.A.">
        <title>Three genomes in the algal genus Volvox reveal the fate of a haploid sex-determining region after a transition to homothallism.</title>
        <authorList>
            <person name="Yamamoto K."/>
            <person name="Hamaji T."/>
            <person name="Kawai-Toyooka H."/>
            <person name="Matsuzaki R."/>
            <person name="Takahashi F."/>
            <person name="Nishimura Y."/>
            <person name="Kawachi M."/>
            <person name="Noguchi H."/>
            <person name="Minakuchi Y."/>
            <person name="Umen J.G."/>
            <person name="Toyoda A."/>
            <person name="Nozaki H."/>
        </authorList>
    </citation>
    <scope>NUCLEOTIDE SEQUENCE</scope>
    <source>
        <strain evidence="3">NIES-3780</strain>
    </source>
</reference>
<dbReference type="EMBL" id="BNCO01000075">
    <property type="protein sequence ID" value="GIL65433.1"/>
    <property type="molecule type" value="Genomic_DNA"/>
</dbReference>
<organism evidence="3 4">
    <name type="scientific">Volvox africanus</name>
    <dbReference type="NCBI Taxonomy" id="51714"/>
    <lineage>
        <taxon>Eukaryota</taxon>
        <taxon>Viridiplantae</taxon>
        <taxon>Chlorophyta</taxon>
        <taxon>core chlorophytes</taxon>
        <taxon>Chlorophyceae</taxon>
        <taxon>CS clade</taxon>
        <taxon>Chlamydomonadales</taxon>
        <taxon>Volvocaceae</taxon>
        <taxon>Volvox</taxon>
    </lineage>
</organism>
<evidence type="ECO:0000256" key="1">
    <source>
        <dbReference type="SAM" id="MobiDB-lite"/>
    </source>
</evidence>
<feature type="compositionally biased region" description="Pro residues" evidence="1">
    <location>
        <begin position="271"/>
        <end position="364"/>
    </location>
</feature>
<dbReference type="PRINTS" id="PR01217">
    <property type="entry name" value="PRICHEXTENSN"/>
</dbReference>
<feature type="compositionally biased region" description="Low complexity" evidence="1">
    <location>
        <begin position="259"/>
        <end position="270"/>
    </location>
</feature>
<accession>A0A8J4BNE6</accession>
<evidence type="ECO:0000256" key="2">
    <source>
        <dbReference type="SAM" id="SignalP"/>
    </source>
</evidence>
<feature type="chain" id="PRO_5035255166" description="SCP domain-containing protein" evidence="2">
    <location>
        <begin position="26"/>
        <end position="624"/>
    </location>
</feature>
<evidence type="ECO:0008006" key="5">
    <source>
        <dbReference type="Google" id="ProtNLM"/>
    </source>
</evidence>
<evidence type="ECO:0000313" key="3">
    <source>
        <dbReference type="EMBL" id="GIL65433.1"/>
    </source>
</evidence>
<feature type="compositionally biased region" description="Pro residues" evidence="1">
    <location>
        <begin position="587"/>
        <end position="599"/>
    </location>
</feature>
<dbReference type="PANTHER" id="PTHR31157">
    <property type="entry name" value="SCP DOMAIN-CONTAINING PROTEIN"/>
    <property type="match status" value="1"/>
</dbReference>